<dbReference type="CDD" id="cd18579">
    <property type="entry name" value="ABC_6TM_ABCC_D1"/>
    <property type="match status" value="1"/>
</dbReference>
<keyword evidence="8 11" id="KW-1133">Transmembrane helix</keyword>
<dbReference type="InterPro" id="IPR003593">
    <property type="entry name" value="AAA+_ATPase"/>
</dbReference>
<dbReference type="PANTHER" id="PTHR24223">
    <property type="entry name" value="ATP-BINDING CASSETTE SUB-FAMILY C"/>
    <property type="match status" value="1"/>
</dbReference>
<dbReference type="CDD" id="cd03244">
    <property type="entry name" value="ABCC_MRP_domain2"/>
    <property type="match status" value="1"/>
</dbReference>
<dbReference type="Pfam" id="PF00664">
    <property type="entry name" value="ABC_membrane"/>
    <property type="match status" value="2"/>
</dbReference>
<evidence type="ECO:0000256" key="10">
    <source>
        <dbReference type="SAM" id="MobiDB-lite"/>
    </source>
</evidence>
<feature type="compositionally biased region" description="Low complexity" evidence="10">
    <location>
        <begin position="612"/>
        <end position="626"/>
    </location>
</feature>
<dbReference type="OrthoDB" id="6500128at2759"/>
<dbReference type="InterPro" id="IPR003439">
    <property type="entry name" value="ABC_transporter-like_ATP-bd"/>
</dbReference>
<dbReference type="PANTHER" id="PTHR24223:SF456">
    <property type="entry name" value="MULTIDRUG RESISTANCE-ASSOCIATED PROTEIN LETHAL(2)03659"/>
    <property type="match status" value="1"/>
</dbReference>
<evidence type="ECO:0000313" key="14">
    <source>
        <dbReference type="EMBL" id="RKO88876.1"/>
    </source>
</evidence>
<dbReference type="CDD" id="cd03250">
    <property type="entry name" value="ABCC_MRP_domain1"/>
    <property type="match status" value="1"/>
</dbReference>
<dbReference type="Proteomes" id="UP000269721">
    <property type="component" value="Unassembled WGS sequence"/>
</dbReference>
<dbReference type="SUPFAM" id="SSF52540">
    <property type="entry name" value="P-loop containing nucleoside triphosphate hydrolases"/>
    <property type="match status" value="2"/>
</dbReference>
<dbReference type="AlphaFoldDB" id="A0A4P9WEP5"/>
<evidence type="ECO:0000256" key="2">
    <source>
        <dbReference type="ARBA" id="ARBA00009726"/>
    </source>
</evidence>
<sequence>WYLFGREYCYAGLAYFLESCVKLGEGITLGYLLDWFQDTTQTSNRPGYLWAMGLTLCVAMHAILHHVEFFLAMRVGMQLRATLIATIYRKCLDLSISHTSSTGLIVNLVSNDVQRFEDAAPFAHYLWLGPVEVMLATYFIYRQIGYAAFAAVFILVCLIPFQSLLSRRFAALRRLTVKFRDDRIKNISDMLAGMQVVKLYAWEEPFADKITEIRDTELKYIKQASVLRALNEALYFASSALVSLFAFITYYLIGGVFTAANVFTVVTYLASIRLTMTSFFPKAFQFVTESKVSLQRIQEFLSLPDIGDSRDPAAEEKILESTGDSSVMIHLANAAFAWGSVPEASATILDKDDGAESDGPREILTDLNFQLRSGELVGICGPVGSGKSSLANAVLGEMDRVRGQLAVRSRKIAYAAQTPWIVAGTVKDNICFGSPFREKWFWEVVHACAMTRDIDRFSDRENTVIVERGVTLSGGQRARLALARAVYYNADIYVLDDPLSAVDTNVGRHLFNECIKGVLRSKAVLLITHQLQYIRDCDKVLLLEKGTITGAGPFDKVMHTPGSSFASALRDYAARPADMDQSVDDPDDIEPRSPVSGSSAGPNPASAPLPPSNGAAATAGVPAPTGHLAERSQETAASGTVSAAMYLRYFSAGAGIPIALVMCTSLVLGQGVAVVTDWWLSHWSQKSPENQQDPANAWIFAALVVSVLSISCGRAILFFLVAWASGKVLFKEMLHAVFRSPMVFFQDNPHGRLMNRFSKDQNLLDEMLPQTFFDFTQCAFQILGTFVIAVIIVPYVLVIMPVIGVVFYFLRKYYLTTSRQIKRIESITRSPVYSNVPATLEGLSTVRAFSAENRFRAHFASLQNENTRIYFAFLSAARWLGLRLDILAAFFLGIVAFMSILLRHDLGIGPGLLGLLLSYILQLMGLLQWAVRQSAEVENLMVSVERVDEYTRLTPEAPPETAIRPPPNWPSHGDVAIASMSLTYPNQPSPVLHDISIHFTPGLKVGIVGRTGAGKSSFLQALFRLVEPGPPGSIVIDGIKTSDIGLKDLRSAISIIPQEPFCFKGTLRFNIDPFAKFSDETIWRALEAVELKRVVELIPEKLEAEVAENGSNWSVGERQLICLARAILRNSKLIVMDEATSAVDMHTDALIQSAIRDKEGGLFSDATVMTIAHRLNTVIDYDRILVLDYGHIVEYGTPHDLLEKDSATPDAWFARMVAEMGEEPANHLKRLALEKELERRAEDASAP</sequence>
<feature type="non-terminal residue" evidence="14">
    <location>
        <position position="1"/>
    </location>
</feature>
<feature type="domain" description="ABC transmembrane type-1" evidence="13">
    <location>
        <begin position="11"/>
        <end position="288"/>
    </location>
</feature>
<keyword evidence="7" id="KW-0067">ATP-binding</keyword>
<evidence type="ECO:0000256" key="11">
    <source>
        <dbReference type="SAM" id="Phobius"/>
    </source>
</evidence>
<keyword evidence="3" id="KW-0813">Transport</keyword>
<name>A0A4P9WEP5_9FUNG</name>
<evidence type="ECO:0000256" key="5">
    <source>
        <dbReference type="ARBA" id="ARBA00022737"/>
    </source>
</evidence>
<dbReference type="Gene3D" id="1.20.1560.10">
    <property type="entry name" value="ABC transporter type 1, transmembrane domain"/>
    <property type="match status" value="2"/>
</dbReference>
<reference evidence="15" key="1">
    <citation type="journal article" date="2018" name="Nat. Microbiol.">
        <title>Leveraging single-cell genomics to expand the fungal tree of life.</title>
        <authorList>
            <person name="Ahrendt S.R."/>
            <person name="Quandt C.A."/>
            <person name="Ciobanu D."/>
            <person name="Clum A."/>
            <person name="Salamov A."/>
            <person name="Andreopoulos B."/>
            <person name="Cheng J.F."/>
            <person name="Woyke T."/>
            <person name="Pelin A."/>
            <person name="Henrissat B."/>
            <person name="Reynolds N.K."/>
            <person name="Benny G.L."/>
            <person name="Smith M.E."/>
            <person name="James T.Y."/>
            <person name="Grigoriev I.V."/>
        </authorList>
    </citation>
    <scope>NUCLEOTIDE SEQUENCE [LARGE SCALE GENOMIC DNA]</scope>
</reference>
<feature type="domain" description="ABC transporter" evidence="12">
    <location>
        <begin position="977"/>
        <end position="1214"/>
    </location>
</feature>
<comment type="similarity">
    <text evidence="2">Belongs to the ABC transporter superfamily. ABCC family. Conjugate transporter (TC 3.A.1.208) subfamily.</text>
</comment>
<feature type="compositionally biased region" description="Low complexity" evidence="10">
    <location>
        <begin position="593"/>
        <end position="604"/>
    </location>
</feature>
<feature type="transmembrane region" description="Helical" evidence="11">
    <location>
        <begin position="912"/>
        <end position="931"/>
    </location>
</feature>
<dbReference type="GO" id="GO:0016887">
    <property type="term" value="F:ATP hydrolysis activity"/>
    <property type="evidence" value="ECO:0007669"/>
    <property type="project" value="InterPro"/>
</dbReference>
<dbReference type="GO" id="GO:0016020">
    <property type="term" value="C:membrane"/>
    <property type="evidence" value="ECO:0007669"/>
    <property type="project" value="UniProtKB-SubCell"/>
</dbReference>
<evidence type="ECO:0000256" key="8">
    <source>
        <dbReference type="ARBA" id="ARBA00022989"/>
    </source>
</evidence>
<dbReference type="FunFam" id="1.20.1560.10:FF:000014">
    <property type="entry name" value="Multidrug resistance-associated protein member 4"/>
    <property type="match status" value="1"/>
</dbReference>
<dbReference type="SUPFAM" id="SSF90123">
    <property type="entry name" value="ABC transporter transmembrane region"/>
    <property type="match status" value="2"/>
</dbReference>
<keyword evidence="5" id="KW-0677">Repeat</keyword>
<dbReference type="PROSITE" id="PS00211">
    <property type="entry name" value="ABC_TRANSPORTER_1"/>
    <property type="match status" value="1"/>
</dbReference>
<keyword evidence="4 11" id="KW-0812">Transmembrane</keyword>
<dbReference type="FunFam" id="3.40.50.300:FF:000973">
    <property type="entry name" value="Multidrug resistance-associated protein 4"/>
    <property type="match status" value="1"/>
</dbReference>
<dbReference type="FunFam" id="3.40.50.300:FF:000163">
    <property type="entry name" value="Multidrug resistance-associated protein member 4"/>
    <property type="match status" value="1"/>
</dbReference>
<feature type="transmembrane region" description="Helical" evidence="11">
    <location>
        <begin position="695"/>
        <end position="723"/>
    </location>
</feature>
<dbReference type="InterPro" id="IPR044746">
    <property type="entry name" value="ABCC_6TM_D1"/>
</dbReference>
<evidence type="ECO:0000259" key="12">
    <source>
        <dbReference type="PROSITE" id="PS50893"/>
    </source>
</evidence>
<feature type="transmembrane region" description="Helical" evidence="11">
    <location>
        <begin position="48"/>
        <end position="71"/>
    </location>
</feature>
<evidence type="ECO:0000256" key="1">
    <source>
        <dbReference type="ARBA" id="ARBA00004141"/>
    </source>
</evidence>
<proteinExistence type="inferred from homology"/>
<gene>
    <name evidence="14" type="ORF">BDK51DRAFT_21423</name>
</gene>
<dbReference type="PROSITE" id="PS50929">
    <property type="entry name" value="ABC_TM1F"/>
    <property type="match status" value="2"/>
</dbReference>
<dbReference type="EMBL" id="KZ996427">
    <property type="protein sequence ID" value="RKO88876.1"/>
    <property type="molecule type" value="Genomic_DNA"/>
</dbReference>
<feature type="region of interest" description="Disordered" evidence="10">
    <location>
        <begin position="578"/>
        <end position="634"/>
    </location>
</feature>
<evidence type="ECO:0000256" key="3">
    <source>
        <dbReference type="ARBA" id="ARBA00022448"/>
    </source>
</evidence>
<dbReference type="Gene3D" id="3.40.50.300">
    <property type="entry name" value="P-loop containing nucleotide triphosphate hydrolases"/>
    <property type="match status" value="2"/>
</dbReference>
<feature type="domain" description="ABC transporter" evidence="12">
    <location>
        <begin position="349"/>
        <end position="570"/>
    </location>
</feature>
<protein>
    <submittedName>
        <fullName evidence="14">P-loop containing nucleoside triphosphate hydrolase protein</fullName>
    </submittedName>
</protein>
<feature type="transmembrane region" description="Helical" evidence="11">
    <location>
        <begin position="147"/>
        <end position="165"/>
    </location>
</feature>
<keyword evidence="6" id="KW-0547">Nucleotide-binding</keyword>
<evidence type="ECO:0000313" key="15">
    <source>
        <dbReference type="Proteomes" id="UP000269721"/>
    </source>
</evidence>
<dbReference type="Pfam" id="PF00005">
    <property type="entry name" value="ABC_tran"/>
    <property type="match status" value="2"/>
</dbReference>
<evidence type="ECO:0000256" key="4">
    <source>
        <dbReference type="ARBA" id="ARBA00022692"/>
    </source>
</evidence>
<evidence type="ECO:0000256" key="7">
    <source>
        <dbReference type="ARBA" id="ARBA00022840"/>
    </source>
</evidence>
<dbReference type="FunFam" id="1.20.1560.10:FF:000026">
    <property type="entry name" value="Multidrug resistance-associated protein lethal(2)03659"/>
    <property type="match status" value="1"/>
</dbReference>
<dbReference type="GO" id="GO:0140359">
    <property type="term" value="F:ABC-type transporter activity"/>
    <property type="evidence" value="ECO:0007669"/>
    <property type="project" value="InterPro"/>
</dbReference>
<comment type="subcellular location">
    <subcellularLocation>
        <location evidence="1">Membrane</location>
        <topology evidence="1">Multi-pass membrane protein</topology>
    </subcellularLocation>
</comment>
<keyword evidence="15" id="KW-1185">Reference proteome</keyword>
<dbReference type="InterPro" id="IPR050173">
    <property type="entry name" value="ABC_transporter_C-like"/>
</dbReference>
<organism evidence="14 15">
    <name type="scientific">Blyttiomyces helicus</name>
    <dbReference type="NCBI Taxonomy" id="388810"/>
    <lineage>
        <taxon>Eukaryota</taxon>
        <taxon>Fungi</taxon>
        <taxon>Fungi incertae sedis</taxon>
        <taxon>Chytridiomycota</taxon>
        <taxon>Chytridiomycota incertae sedis</taxon>
        <taxon>Chytridiomycetes</taxon>
        <taxon>Chytridiomycetes incertae sedis</taxon>
        <taxon>Blyttiomyces</taxon>
    </lineage>
</organism>
<feature type="domain" description="ABC transmembrane type-1" evidence="13">
    <location>
        <begin position="660"/>
        <end position="939"/>
    </location>
</feature>
<keyword evidence="9 11" id="KW-0472">Membrane</keyword>
<evidence type="ECO:0000256" key="9">
    <source>
        <dbReference type="ARBA" id="ARBA00023136"/>
    </source>
</evidence>
<feature type="transmembrane region" description="Helical" evidence="11">
    <location>
        <begin position="654"/>
        <end position="675"/>
    </location>
</feature>
<feature type="transmembrane region" description="Helical" evidence="11">
    <location>
        <begin position="782"/>
        <end position="810"/>
    </location>
</feature>
<feature type="transmembrane region" description="Helical" evidence="11">
    <location>
        <begin position="880"/>
        <end position="900"/>
    </location>
</feature>
<dbReference type="PROSITE" id="PS50893">
    <property type="entry name" value="ABC_TRANSPORTER_2"/>
    <property type="match status" value="2"/>
</dbReference>
<dbReference type="InterPro" id="IPR036640">
    <property type="entry name" value="ABC1_TM_sf"/>
</dbReference>
<dbReference type="InterPro" id="IPR027417">
    <property type="entry name" value="P-loop_NTPase"/>
</dbReference>
<dbReference type="InterPro" id="IPR011527">
    <property type="entry name" value="ABC1_TM_dom"/>
</dbReference>
<accession>A0A4P9WEP5</accession>
<dbReference type="SMART" id="SM00382">
    <property type="entry name" value="AAA"/>
    <property type="match status" value="2"/>
</dbReference>
<evidence type="ECO:0000259" key="13">
    <source>
        <dbReference type="PROSITE" id="PS50929"/>
    </source>
</evidence>
<dbReference type="GO" id="GO:0005524">
    <property type="term" value="F:ATP binding"/>
    <property type="evidence" value="ECO:0007669"/>
    <property type="project" value="UniProtKB-KW"/>
</dbReference>
<keyword evidence="14" id="KW-0378">Hydrolase</keyword>
<evidence type="ECO:0000256" key="6">
    <source>
        <dbReference type="ARBA" id="ARBA00022741"/>
    </source>
</evidence>
<dbReference type="InterPro" id="IPR017871">
    <property type="entry name" value="ABC_transporter-like_CS"/>
</dbReference>